<feature type="compositionally biased region" description="Polar residues" evidence="1">
    <location>
        <begin position="271"/>
        <end position="282"/>
    </location>
</feature>
<proteinExistence type="predicted"/>
<dbReference type="EMBL" id="CP025704">
    <property type="protein sequence ID" value="AUN96866.1"/>
    <property type="molecule type" value="Genomic_DNA"/>
</dbReference>
<gene>
    <name evidence="3" type="ORF">C0V70_01840</name>
</gene>
<accession>A0A2K9NMW3</accession>
<dbReference type="AlphaFoldDB" id="A0A2K9NMW3"/>
<reference evidence="3 4" key="1">
    <citation type="submission" date="2018-01" db="EMBL/GenBank/DDBJ databases">
        <title>Complete genome sequence of Bacteriovorax stolpii DSM12778.</title>
        <authorList>
            <person name="Tang B."/>
            <person name="Chang J."/>
        </authorList>
    </citation>
    <scope>NUCLEOTIDE SEQUENCE [LARGE SCALE GENOMIC DNA]</scope>
    <source>
        <strain evidence="3 4">DSM 12778</strain>
    </source>
</reference>
<feature type="region of interest" description="Disordered" evidence="1">
    <location>
        <begin position="261"/>
        <end position="282"/>
    </location>
</feature>
<keyword evidence="2" id="KW-0732">Signal</keyword>
<dbReference type="Proteomes" id="UP000235584">
    <property type="component" value="Chromosome"/>
</dbReference>
<evidence type="ECO:0000256" key="1">
    <source>
        <dbReference type="SAM" id="MobiDB-lite"/>
    </source>
</evidence>
<evidence type="ECO:0000313" key="3">
    <source>
        <dbReference type="EMBL" id="AUN96866.1"/>
    </source>
</evidence>
<dbReference type="RefSeq" id="WP_102242161.1">
    <property type="nucleotide sequence ID" value="NZ_CP025704.1"/>
</dbReference>
<evidence type="ECO:0000256" key="2">
    <source>
        <dbReference type="SAM" id="SignalP"/>
    </source>
</evidence>
<feature type="compositionally biased region" description="Basic and acidic residues" evidence="1">
    <location>
        <begin position="261"/>
        <end position="270"/>
    </location>
</feature>
<organism evidence="3 4">
    <name type="scientific">Bacteriovorax stolpii</name>
    <name type="common">Bdellovibrio stolpii</name>
    <dbReference type="NCBI Taxonomy" id="960"/>
    <lineage>
        <taxon>Bacteria</taxon>
        <taxon>Pseudomonadati</taxon>
        <taxon>Bdellovibrionota</taxon>
        <taxon>Bacteriovoracia</taxon>
        <taxon>Bacteriovoracales</taxon>
        <taxon>Bacteriovoracaceae</taxon>
        <taxon>Bacteriovorax</taxon>
    </lineage>
</organism>
<feature type="chain" id="PRO_5043736150" evidence="2">
    <location>
        <begin position="19"/>
        <end position="282"/>
    </location>
</feature>
<dbReference type="KEGG" id="bsto:C0V70_01840"/>
<feature type="signal peptide" evidence="2">
    <location>
        <begin position="1"/>
        <end position="18"/>
    </location>
</feature>
<evidence type="ECO:0000313" key="4">
    <source>
        <dbReference type="Proteomes" id="UP000235584"/>
    </source>
</evidence>
<sequence length="282" mass="32077">MKSTILALLAFASMSAMAATATPSQSEDQFCADRDSSSFAKDLTKSSSNLMAFQNRGGLANGGVCWWHSRFQRNALYLTIYRPAEQKPTIKDAEKIIGKIRAGKDIVEIPGFSNFSEFSGAYRSLIQRELEKWQKSDGIVKFNWVIGLSGSNEVEAPKLKEMMDELYDYVEVQGNIAYQKLQIKGVTAHAWLVVDMKQVDGGYDLEIIDSNFQHQTTIYKYRDGMTSFNHYYYGNFVPYLERKGEMDQLTMAILKKCKPEEYKERKKKETANNNSNNEYSGS</sequence>
<keyword evidence="4" id="KW-1185">Reference proteome</keyword>
<name>A0A2K9NMW3_BACTC</name>
<protein>
    <submittedName>
        <fullName evidence="3">Uncharacterized protein</fullName>
    </submittedName>
</protein>